<evidence type="ECO:0008006" key="4">
    <source>
        <dbReference type="Google" id="ProtNLM"/>
    </source>
</evidence>
<evidence type="ECO:0000256" key="1">
    <source>
        <dbReference type="SAM" id="SignalP"/>
    </source>
</evidence>
<evidence type="ECO:0000313" key="2">
    <source>
        <dbReference type="EMBL" id="MBS4201633.1"/>
    </source>
</evidence>
<dbReference type="PROSITE" id="PS51257">
    <property type="entry name" value="PROKAR_LIPOPROTEIN"/>
    <property type="match status" value="1"/>
</dbReference>
<gene>
    <name evidence="2" type="ORF">KHA93_18630</name>
</gene>
<keyword evidence="3" id="KW-1185">Reference proteome</keyword>
<proteinExistence type="predicted"/>
<dbReference type="RefSeq" id="WP_213112084.1">
    <property type="nucleotide sequence ID" value="NZ_JAGYPJ010000001.1"/>
</dbReference>
<evidence type="ECO:0000313" key="3">
    <source>
        <dbReference type="Proteomes" id="UP000682713"/>
    </source>
</evidence>
<sequence length="229" mass="26294">MKKYIVMACLFLLTGCNPFTQTNVTIDWVDFLQFSGEKYNRSQLEIADPDLIGEKIGEVKKTLDDNVKDPDYKSKDGDAAYLPAGTALYEVKNEPNFIAVRDKDSINGYKIYSKTNIRTDFYSINKDEVLKVQIFDEVTYEQFILRKAIIDKKDIVRFIDVLQSGKPDSSLVFDYSDPKMSSYVILVYTSEPVAKKIPLFFDGEQYFWYNSDSEVLPAEIENLLKVNDG</sequence>
<dbReference type="EMBL" id="JAGYPJ010000001">
    <property type="protein sequence ID" value="MBS4201633.1"/>
    <property type="molecule type" value="Genomic_DNA"/>
</dbReference>
<dbReference type="AlphaFoldDB" id="A0A942YLN0"/>
<feature type="chain" id="PRO_5038037794" description="Lipoprotein" evidence="1">
    <location>
        <begin position="21"/>
        <end position="229"/>
    </location>
</feature>
<feature type="signal peptide" evidence="1">
    <location>
        <begin position="1"/>
        <end position="20"/>
    </location>
</feature>
<reference evidence="2 3" key="1">
    <citation type="submission" date="2021-05" db="EMBL/GenBank/DDBJ databases">
        <title>Novel Bacillus species.</title>
        <authorList>
            <person name="Liu G."/>
        </authorList>
    </citation>
    <scope>NUCLEOTIDE SEQUENCE [LARGE SCALE GENOMIC DNA]</scope>
    <source>
        <strain evidence="2 3">FJAT-49732</strain>
    </source>
</reference>
<accession>A0A942YLN0</accession>
<keyword evidence="1" id="KW-0732">Signal</keyword>
<dbReference type="Proteomes" id="UP000682713">
    <property type="component" value="Unassembled WGS sequence"/>
</dbReference>
<protein>
    <recommendedName>
        <fullName evidence="4">Lipoprotein</fullName>
    </recommendedName>
</protein>
<name>A0A942YLN0_9BACI</name>
<organism evidence="2 3">
    <name type="scientific">Lederbergia citrisecunda</name>
    <dbReference type="NCBI Taxonomy" id="2833583"/>
    <lineage>
        <taxon>Bacteria</taxon>
        <taxon>Bacillati</taxon>
        <taxon>Bacillota</taxon>
        <taxon>Bacilli</taxon>
        <taxon>Bacillales</taxon>
        <taxon>Bacillaceae</taxon>
        <taxon>Lederbergia</taxon>
    </lineage>
</organism>
<comment type="caution">
    <text evidence="2">The sequence shown here is derived from an EMBL/GenBank/DDBJ whole genome shotgun (WGS) entry which is preliminary data.</text>
</comment>